<dbReference type="Gene3D" id="2.20.200.10">
    <property type="entry name" value="Outer membrane efflux proteins (OEP)"/>
    <property type="match status" value="1"/>
</dbReference>
<keyword evidence="5" id="KW-0732">Signal</keyword>
<dbReference type="AlphaFoldDB" id="A1TIZ2"/>
<dbReference type="NCBIfam" id="TIGR01845">
    <property type="entry name" value="outer_NodT"/>
    <property type="match status" value="1"/>
</dbReference>
<evidence type="ECO:0000256" key="8">
    <source>
        <dbReference type="ARBA" id="ARBA00023288"/>
    </source>
</evidence>
<sequence length="556" mass="57768">MKNLLAPSSSVAAVPHAQPAGDAAGPRWQAVALYAGTLAFALLGLTACADMSGIAPRSQMRDAASLGLAAHAEGVADAARAFADPAVASDWWRGFGDAQLDALIEQALSQSPDLKLAEARIARAQAFTEGTRAADRPQVNGSLDATRQRYSSNSIYPPPLGGSTKNSATGRLTGSWELDFFGKNRAAIDAAVGSANAAIADAQAARVLLASNVVRQYVELARVEAQLGVAQRTLEQRTQTLALVRDRVAAGLDTRLEERQSEGSLPEARQQIEALREQAAMARNALDALVGQPGAAQALVPPPLSSLHAIALPAALPADLLGRRADIAAARWRVEAATQDVAMAKAQFYPNVSLTAFVGLASLGLDNFVKGGSREWGVGPAIRLPIFEAGRLRANLRGKAADVDAAVESYNATLLDALHEAAGQSATLTADLYGSKVEYTGKVVGLGVGTGAAFALLPAQNATGNWIKVVQRVPVRIALDAEQLKGHPLRVGLSMDVTVNTQDRTGALLADAPRAEAVAQTAVYAGLDRGADEEVARIVAANAGPAPRAGSRTQAH</sequence>
<feature type="coiled-coil region" evidence="10">
    <location>
        <begin position="258"/>
        <end position="292"/>
    </location>
</feature>
<evidence type="ECO:0000256" key="1">
    <source>
        <dbReference type="ARBA" id="ARBA00004370"/>
    </source>
</evidence>
<dbReference type="Gene3D" id="1.20.1600.10">
    <property type="entry name" value="Outer membrane efflux proteins (OEP)"/>
    <property type="match status" value="1"/>
</dbReference>
<comment type="subcellular location">
    <subcellularLocation>
        <location evidence="9">Cell membrane</location>
        <topology evidence="9">Lipid-anchor</topology>
    </subcellularLocation>
    <subcellularLocation>
        <location evidence="1">Membrane</location>
    </subcellularLocation>
</comment>
<dbReference type="Pfam" id="PF02321">
    <property type="entry name" value="OEP"/>
    <property type="match status" value="2"/>
</dbReference>
<dbReference type="PANTHER" id="PTHR30203:SF20">
    <property type="entry name" value="MULTIDRUG RESISTANCE OUTER MEMBRANE PROTEIN MDTP-RELATED"/>
    <property type="match status" value="1"/>
</dbReference>
<keyword evidence="3 9" id="KW-1134">Transmembrane beta strand</keyword>
<dbReference type="PANTHER" id="PTHR30203">
    <property type="entry name" value="OUTER MEMBRANE CATION EFFLUX PROTEIN"/>
    <property type="match status" value="1"/>
</dbReference>
<evidence type="ECO:0000256" key="9">
    <source>
        <dbReference type="RuleBase" id="RU362097"/>
    </source>
</evidence>
<keyword evidence="10" id="KW-0175">Coiled coil</keyword>
<keyword evidence="7 9" id="KW-0564">Palmitate</keyword>
<protein>
    <submittedName>
        <fullName evidence="11">Transcriptional regulator, Fis family</fullName>
    </submittedName>
</protein>
<dbReference type="HOGENOM" id="CLU_489700_0_0_4"/>
<dbReference type="KEGG" id="aav:Aave_0323"/>
<evidence type="ECO:0000256" key="4">
    <source>
        <dbReference type="ARBA" id="ARBA00022692"/>
    </source>
</evidence>
<dbReference type="eggNOG" id="COG1566">
    <property type="taxonomic scope" value="Bacteria"/>
</dbReference>
<gene>
    <name evidence="11" type="ordered locus">Aave_0323</name>
</gene>
<evidence type="ECO:0000256" key="6">
    <source>
        <dbReference type="ARBA" id="ARBA00023136"/>
    </source>
</evidence>
<dbReference type="EMBL" id="CP000512">
    <property type="protein sequence ID" value="ABM30930.1"/>
    <property type="molecule type" value="Genomic_DNA"/>
</dbReference>
<dbReference type="InterPro" id="IPR010131">
    <property type="entry name" value="MdtP/NodT-like"/>
</dbReference>
<keyword evidence="4 9" id="KW-0812">Transmembrane</keyword>
<dbReference type="SUPFAM" id="SSF56954">
    <property type="entry name" value="Outer membrane efflux proteins (OEP)"/>
    <property type="match status" value="1"/>
</dbReference>
<evidence type="ECO:0000313" key="11">
    <source>
        <dbReference type="EMBL" id="ABM30930.1"/>
    </source>
</evidence>
<dbReference type="GO" id="GO:0005886">
    <property type="term" value="C:plasma membrane"/>
    <property type="evidence" value="ECO:0007669"/>
    <property type="project" value="UniProtKB-SubCell"/>
</dbReference>
<dbReference type="Proteomes" id="UP000002596">
    <property type="component" value="Chromosome"/>
</dbReference>
<evidence type="ECO:0000256" key="10">
    <source>
        <dbReference type="SAM" id="Coils"/>
    </source>
</evidence>
<evidence type="ECO:0000256" key="2">
    <source>
        <dbReference type="ARBA" id="ARBA00007613"/>
    </source>
</evidence>
<reference evidence="11" key="1">
    <citation type="submission" date="2006-12" db="EMBL/GenBank/DDBJ databases">
        <title>Complete sequence of Acidovorax avenae subsp. citrulli AAC00-1.</title>
        <authorList>
            <consortium name="US DOE Joint Genome Institute"/>
            <person name="Copeland A."/>
            <person name="Lucas S."/>
            <person name="Lapidus A."/>
            <person name="Barry K."/>
            <person name="Detter J.C."/>
            <person name="Glavina del Rio T."/>
            <person name="Dalin E."/>
            <person name="Tice H."/>
            <person name="Pitluck S."/>
            <person name="Kiss H."/>
            <person name="Brettin T."/>
            <person name="Bruce D."/>
            <person name="Han C."/>
            <person name="Tapia R."/>
            <person name="Gilna P."/>
            <person name="Schmutz J."/>
            <person name="Larimer F."/>
            <person name="Land M."/>
            <person name="Hauser L."/>
            <person name="Kyrpides N."/>
            <person name="Kim E."/>
            <person name="Stahl D."/>
            <person name="Richardson P."/>
        </authorList>
    </citation>
    <scope>NUCLEOTIDE SEQUENCE</scope>
    <source>
        <strain evidence="11">AAC00-1</strain>
    </source>
</reference>
<proteinExistence type="inferred from homology"/>
<evidence type="ECO:0000256" key="3">
    <source>
        <dbReference type="ARBA" id="ARBA00022452"/>
    </source>
</evidence>
<evidence type="ECO:0000313" key="12">
    <source>
        <dbReference type="Proteomes" id="UP000002596"/>
    </source>
</evidence>
<dbReference type="InterPro" id="IPR003423">
    <property type="entry name" value="OMP_efflux"/>
</dbReference>
<evidence type="ECO:0000256" key="5">
    <source>
        <dbReference type="ARBA" id="ARBA00022729"/>
    </source>
</evidence>
<dbReference type="eggNOG" id="COG1538">
    <property type="taxonomic scope" value="Bacteria"/>
</dbReference>
<accession>A1TIZ2</accession>
<dbReference type="RefSeq" id="WP_011793508.1">
    <property type="nucleotide sequence ID" value="NC_008752.1"/>
</dbReference>
<dbReference type="GO" id="GO:0015562">
    <property type="term" value="F:efflux transmembrane transporter activity"/>
    <property type="evidence" value="ECO:0007669"/>
    <property type="project" value="InterPro"/>
</dbReference>
<comment type="similarity">
    <text evidence="2 9">Belongs to the outer membrane factor (OMF) (TC 1.B.17) family.</text>
</comment>
<keyword evidence="8 9" id="KW-0449">Lipoprotein</keyword>
<evidence type="ECO:0000256" key="7">
    <source>
        <dbReference type="ARBA" id="ARBA00023139"/>
    </source>
</evidence>
<organism evidence="11 12">
    <name type="scientific">Paracidovorax citrulli (strain AAC00-1)</name>
    <name type="common">Acidovorax citrulli</name>
    <dbReference type="NCBI Taxonomy" id="397945"/>
    <lineage>
        <taxon>Bacteria</taxon>
        <taxon>Pseudomonadati</taxon>
        <taxon>Pseudomonadota</taxon>
        <taxon>Betaproteobacteria</taxon>
        <taxon>Burkholderiales</taxon>
        <taxon>Comamonadaceae</taxon>
        <taxon>Paracidovorax</taxon>
    </lineage>
</organism>
<dbReference type="STRING" id="397945.Aave_0323"/>
<keyword evidence="6 9" id="KW-0472">Membrane</keyword>
<dbReference type="SMR" id="A1TIZ2"/>
<name>A1TIZ2_PARC0</name>